<name>A0A4Y2KII0_ARAVE</name>
<evidence type="ECO:0000256" key="1">
    <source>
        <dbReference type="SAM" id="SignalP"/>
    </source>
</evidence>
<feature type="signal peptide" evidence="1">
    <location>
        <begin position="1"/>
        <end position="21"/>
    </location>
</feature>
<feature type="chain" id="PRO_5021326826" evidence="1">
    <location>
        <begin position="22"/>
        <end position="95"/>
    </location>
</feature>
<proteinExistence type="predicted"/>
<reference evidence="2 3" key="1">
    <citation type="journal article" date="2019" name="Sci. Rep.">
        <title>Orb-weaving spider Araneus ventricosus genome elucidates the spidroin gene catalogue.</title>
        <authorList>
            <person name="Kono N."/>
            <person name="Nakamura H."/>
            <person name="Ohtoshi R."/>
            <person name="Moran D.A.P."/>
            <person name="Shinohara A."/>
            <person name="Yoshida Y."/>
            <person name="Fujiwara M."/>
            <person name="Mori M."/>
            <person name="Tomita M."/>
            <person name="Arakawa K."/>
        </authorList>
    </citation>
    <scope>NUCLEOTIDE SEQUENCE [LARGE SCALE GENOMIC DNA]</scope>
</reference>
<accession>A0A4Y2KII0</accession>
<dbReference type="Proteomes" id="UP000499080">
    <property type="component" value="Unassembled WGS sequence"/>
</dbReference>
<comment type="caution">
    <text evidence="2">The sequence shown here is derived from an EMBL/GenBank/DDBJ whole genome shotgun (WGS) entry which is preliminary data.</text>
</comment>
<protein>
    <submittedName>
        <fullName evidence="2">Uncharacterized protein</fullName>
    </submittedName>
</protein>
<evidence type="ECO:0000313" key="2">
    <source>
        <dbReference type="EMBL" id="GBN02158.1"/>
    </source>
</evidence>
<dbReference type="EMBL" id="BGPR01004682">
    <property type="protein sequence ID" value="GBN02158.1"/>
    <property type="molecule type" value="Genomic_DNA"/>
</dbReference>
<keyword evidence="3" id="KW-1185">Reference proteome</keyword>
<organism evidence="2 3">
    <name type="scientific">Araneus ventricosus</name>
    <name type="common">Orbweaver spider</name>
    <name type="synonym">Epeira ventricosa</name>
    <dbReference type="NCBI Taxonomy" id="182803"/>
    <lineage>
        <taxon>Eukaryota</taxon>
        <taxon>Metazoa</taxon>
        <taxon>Ecdysozoa</taxon>
        <taxon>Arthropoda</taxon>
        <taxon>Chelicerata</taxon>
        <taxon>Arachnida</taxon>
        <taxon>Araneae</taxon>
        <taxon>Araneomorphae</taxon>
        <taxon>Entelegynae</taxon>
        <taxon>Araneoidea</taxon>
        <taxon>Araneidae</taxon>
        <taxon>Araneus</taxon>
    </lineage>
</organism>
<keyword evidence="1" id="KW-0732">Signal</keyword>
<sequence length="95" mass="11131">MSRWVLKGFLLVLGQRMDLYGCWFQYYQGFCSSTLDERCGGILRYRAFARGYSRLAWKTSPQIHLRETDLKWISFAHLDNSGLGYALSIPQTEQR</sequence>
<evidence type="ECO:0000313" key="3">
    <source>
        <dbReference type="Proteomes" id="UP000499080"/>
    </source>
</evidence>
<gene>
    <name evidence="2" type="ORF">AVEN_119675_1</name>
</gene>
<dbReference type="AlphaFoldDB" id="A0A4Y2KII0"/>